<feature type="domain" description="Ig-like" evidence="1">
    <location>
        <begin position="59"/>
        <end position="85"/>
    </location>
</feature>
<evidence type="ECO:0000259" key="1">
    <source>
        <dbReference type="PROSITE" id="PS50835"/>
    </source>
</evidence>
<reference evidence="2" key="1">
    <citation type="submission" date="2020-03" db="EMBL/GenBank/DDBJ databases">
        <title>The deep terrestrial virosphere.</title>
        <authorList>
            <person name="Holmfeldt K."/>
            <person name="Nilsson E."/>
            <person name="Simone D."/>
            <person name="Lopez-Fernandez M."/>
            <person name="Wu X."/>
            <person name="de Brujin I."/>
            <person name="Lundin D."/>
            <person name="Andersson A."/>
            <person name="Bertilsson S."/>
            <person name="Dopson M."/>
        </authorList>
    </citation>
    <scope>NUCLEOTIDE SEQUENCE</scope>
    <source>
        <strain evidence="2">MM415A01944</strain>
    </source>
</reference>
<evidence type="ECO:0000313" key="2">
    <source>
        <dbReference type="EMBL" id="QJA74726.1"/>
    </source>
</evidence>
<dbReference type="EMBL" id="MT142117">
    <property type="protein sequence ID" value="QJA74726.1"/>
    <property type="molecule type" value="Genomic_DNA"/>
</dbReference>
<protein>
    <recommendedName>
        <fullName evidence="1">Ig-like domain-containing protein</fullName>
    </recommendedName>
</protein>
<accession>A0A6M3JXB0</accession>
<organism evidence="2">
    <name type="scientific">viral metagenome</name>
    <dbReference type="NCBI Taxonomy" id="1070528"/>
    <lineage>
        <taxon>unclassified sequences</taxon>
        <taxon>metagenomes</taxon>
        <taxon>organismal metagenomes</taxon>
    </lineage>
</organism>
<gene>
    <name evidence="2" type="ORF">MM415A01944_0005</name>
</gene>
<dbReference type="PROSITE" id="PS50835">
    <property type="entry name" value="IG_LIKE"/>
    <property type="match status" value="1"/>
</dbReference>
<name>A0A6M3JXB0_9ZZZZ</name>
<dbReference type="AlphaFoldDB" id="A0A6M3JXB0"/>
<sequence>MNGMNGMGNKIIRLDERGGKMAREQLTREEAIQILTRQRDFADDAKTKDEYMKVLEEAGDIVGYAPAFRCLVKGQEPEVAIRWGK</sequence>
<proteinExistence type="predicted"/>
<dbReference type="InterPro" id="IPR007110">
    <property type="entry name" value="Ig-like_dom"/>
</dbReference>